<accession>A0A382YHN0</accession>
<gene>
    <name evidence="1" type="ORF">METZ01_LOCUS435305</name>
</gene>
<name>A0A382YHN0_9ZZZZ</name>
<reference evidence="1" key="1">
    <citation type="submission" date="2018-05" db="EMBL/GenBank/DDBJ databases">
        <authorList>
            <person name="Lanie J.A."/>
            <person name="Ng W.-L."/>
            <person name="Kazmierczak K.M."/>
            <person name="Andrzejewski T.M."/>
            <person name="Davidsen T.M."/>
            <person name="Wayne K.J."/>
            <person name="Tettelin H."/>
            <person name="Glass J.I."/>
            <person name="Rusch D."/>
            <person name="Podicherti R."/>
            <person name="Tsui H.-C.T."/>
            <person name="Winkler M.E."/>
        </authorList>
    </citation>
    <scope>NUCLEOTIDE SEQUENCE</scope>
</reference>
<dbReference type="AlphaFoldDB" id="A0A382YHN0"/>
<protein>
    <submittedName>
        <fullName evidence="1">Uncharacterized protein</fullName>
    </submittedName>
</protein>
<dbReference type="EMBL" id="UINC01175694">
    <property type="protein sequence ID" value="SVD82451.1"/>
    <property type="molecule type" value="Genomic_DNA"/>
</dbReference>
<evidence type="ECO:0000313" key="1">
    <source>
        <dbReference type="EMBL" id="SVD82451.1"/>
    </source>
</evidence>
<organism evidence="1">
    <name type="scientific">marine metagenome</name>
    <dbReference type="NCBI Taxonomy" id="408172"/>
    <lineage>
        <taxon>unclassified sequences</taxon>
        <taxon>metagenomes</taxon>
        <taxon>ecological metagenomes</taxon>
    </lineage>
</organism>
<proteinExistence type="predicted"/>
<sequence length="64" mass="7403">MRSLAYHQDCFCKDTHTRLAIVNQLKKLIITFTKCWDCFQTETTFAESDCADQAIDLLDRSDPS</sequence>